<dbReference type="Proteomes" id="UP000267029">
    <property type="component" value="Unassembled WGS sequence"/>
</dbReference>
<accession>A0A0R3UBI0</accession>
<dbReference type="EMBL" id="UXSR01001450">
    <property type="protein sequence ID" value="VDD78276.1"/>
    <property type="molecule type" value="Genomic_DNA"/>
</dbReference>
<reference evidence="4" key="1">
    <citation type="submission" date="2017-02" db="UniProtKB">
        <authorList>
            <consortium name="WormBaseParasite"/>
        </authorList>
    </citation>
    <scope>IDENTIFICATION</scope>
</reference>
<organism evidence="4">
    <name type="scientific">Mesocestoides corti</name>
    <name type="common">Flatworm</name>
    <dbReference type="NCBI Taxonomy" id="53468"/>
    <lineage>
        <taxon>Eukaryota</taxon>
        <taxon>Metazoa</taxon>
        <taxon>Spiralia</taxon>
        <taxon>Lophotrochozoa</taxon>
        <taxon>Platyhelminthes</taxon>
        <taxon>Cestoda</taxon>
        <taxon>Eucestoda</taxon>
        <taxon>Cyclophyllidea</taxon>
        <taxon>Mesocestoididae</taxon>
        <taxon>Mesocestoides</taxon>
    </lineage>
</organism>
<gene>
    <name evidence="2" type="ORF">MCOS_LOCUS4279</name>
</gene>
<evidence type="ECO:0000313" key="2">
    <source>
        <dbReference type="EMBL" id="VDD78276.1"/>
    </source>
</evidence>
<evidence type="ECO:0000313" key="3">
    <source>
        <dbReference type="Proteomes" id="UP000267029"/>
    </source>
</evidence>
<feature type="compositionally biased region" description="Polar residues" evidence="1">
    <location>
        <begin position="99"/>
        <end position="116"/>
    </location>
</feature>
<sequence>MNTYTGAACCMTPEWSKLAAAVLLKSIRSNVSKNHLPLLALSALISRNRAENQPTQIVEGKQGTPLLPRVGTVEPGIMSSSALTSNIDASGAKVRDTWTDTANHSRLTRVDGTTTSTHRKGQNPKQPAPSSHLSASGSPPKTLHSS</sequence>
<dbReference type="WBParaSite" id="MCOS_0000427801-mRNA-1">
    <property type="protein sequence ID" value="MCOS_0000427801-mRNA-1"/>
    <property type="gene ID" value="MCOS_0000427801"/>
</dbReference>
<reference evidence="2 3" key="2">
    <citation type="submission" date="2018-10" db="EMBL/GenBank/DDBJ databases">
        <authorList>
            <consortium name="Pathogen Informatics"/>
        </authorList>
    </citation>
    <scope>NUCLEOTIDE SEQUENCE [LARGE SCALE GENOMIC DNA]</scope>
</reference>
<dbReference type="AlphaFoldDB" id="A0A0R3UBI0"/>
<feature type="region of interest" description="Disordered" evidence="1">
    <location>
        <begin position="84"/>
        <end position="146"/>
    </location>
</feature>
<evidence type="ECO:0000313" key="4">
    <source>
        <dbReference type="WBParaSite" id="MCOS_0000427801-mRNA-1"/>
    </source>
</evidence>
<feature type="compositionally biased region" description="Polar residues" evidence="1">
    <location>
        <begin position="123"/>
        <end position="146"/>
    </location>
</feature>
<protein>
    <submittedName>
        <fullName evidence="2 4">Uncharacterized protein</fullName>
    </submittedName>
</protein>
<name>A0A0R3UBI0_MESCO</name>
<evidence type="ECO:0000256" key="1">
    <source>
        <dbReference type="SAM" id="MobiDB-lite"/>
    </source>
</evidence>
<keyword evidence="3" id="KW-1185">Reference proteome</keyword>
<proteinExistence type="predicted"/>